<evidence type="ECO:0000256" key="11">
    <source>
        <dbReference type="ARBA" id="ARBA00022771"/>
    </source>
</evidence>
<dbReference type="EMBL" id="JANIIK010000039">
    <property type="protein sequence ID" value="KAJ3609786.1"/>
    <property type="molecule type" value="Genomic_DNA"/>
</dbReference>
<keyword evidence="8" id="KW-0519">Myristate</keyword>
<evidence type="ECO:0000256" key="17">
    <source>
        <dbReference type="ARBA" id="ARBA00040227"/>
    </source>
</evidence>
<evidence type="ECO:0000256" key="19">
    <source>
        <dbReference type="ARBA" id="ARBA00042305"/>
    </source>
</evidence>
<comment type="caution">
    <text evidence="23">The sequence shown here is derived from an EMBL/GenBank/DDBJ whole genome shotgun (WGS) entry which is preliminary data.</text>
</comment>
<name>A0A9Q0EMM7_9TELE</name>
<accession>A0A9Q0EMM7</accession>
<dbReference type="GO" id="GO:0061630">
    <property type="term" value="F:ubiquitin protein ligase activity"/>
    <property type="evidence" value="ECO:0007669"/>
    <property type="project" value="UniProtKB-EC"/>
</dbReference>
<feature type="region of interest" description="Disordered" evidence="21">
    <location>
        <begin position="1"/>
        <end position="90"/>
    </location>
</feature>
<dbReference type="GO" id="GO:0016020">
    <property type="term" value="C:membrane"/>
    <property type="evidence" value="ECO:0007669"/>
    <property type="project" value="UniProtKB-SubCell"/>
</dbReference>
<keyword evidence="15" id="KW-0458">Lysosome</keyword>
<evidence type="ECO:0000256" key="21">
    <source>
        <dbReference type="SAM" id="MobiDB-lite"/>
    </source>
</evidence>
<reference evidence="23" key="1">
    <citation type="submission" date="2022-07" db="EMBL/GenBank/DDBJ databases">
        <title>Chromosome-level genome of Muraenolepis orangiensis.</title>
        <authorList>
            <person name="Kim J."/>
        </authorList>
    </citation>
    <scope>NUCLEOTIDE SEQUENCE</scope>
    <source>
        <strain evidence="23">KU_S4_2022</strain>
        <tissue evidence="23">Muscle</tissue>
    </source>
</reference>
<keyword evidence="9" id="KW-0479">Metal-binding</keyword>
<dbReference type="PANTHER" id="PTHR46661:SF3">
    <property type="entry name" value="E3 UBIQUITIN-PROTEIN LIGASE ZNRF2"/>
    <property type="match status" value="1"/>
</dbReference>
<evidence type="ECO:0000256" key="18">
    <source>
        <dbReference type="ARBA" id="ARBA00042177"/>
    </source>
</evidence>
<evidence type="ECO:0000313" key="23">
    <source>
        <dbReference type="EMBL" id="KAJ3609786.1"/>
    </source>
</evidence>
<proteinExistence type="predicted"/>
<keyword evidence="13" id="KW-0862">Zinc</keyword>
<keyword evidence="11 20" id="KW-0863">Zinc-finger</keyword>
<dbReference type="PANTHER" id="PTHR46661">
    <property type="entry name" value="E3 UBIQUITIN-PROTEIN LIGASE ZNRF1-LIKE PROTEIN"/>
    <property type="match status" value="1"/>
</dbReference>
<comment type="pathway">
    <text evidence="5">Protein modification; protein ubiquitination.</text>
</comment>
<dbReference type="PROSITE" id="PS50089">
    <property type="entry name" value="ZF_RING_2"/>
    <property type="match status" value="1"/>
</dbReference>
<evidence type="ECO:0000259" key="22">
    <source>
        <dbReference type="PROSITE" id="PS50089"/>
    </source>
</evidence>
<dbReference type="SMART" id="SM00184">
    <property type="entry name" value="RING"/>
    <property type="match status" value="1"/>
</dbReference>
<evidence type="ECO:0000256" key="10">
    <source>
        <dbReference type="ARBA" id="ARBA00022753"/>
    </source>
</evidence>
<protein>
    <recommendedName>
        <fullName evidence="17">E3 ubiquitin-protein ligase ZNRF1</fullName>
        <ecNumber evidence="6">2.3.2.27</ecNumber>
    </recommendedName>
    <alternativeName>
        <fullName evidence="18">RING-type E3 ubiquitin transferase ZNRF1</fullName>
    </alternativeName>
    <alternativeName>
        <fullName evidence="19">Zinc/RING finger protein 1</fullName>
    </alternativeName>
</protein>
<feature type="compositionally biased region" description="Polar residues" evidence="21">
    <location>
        <begin position="16"/>
        <end position="27"/>
    </location>
</feature>
<keyword evidence="7" id="KW-0808">Transferase</keyword>
<dbReference type="OrthoDB" id="10057496at2759"/>
<evidence type="ECO:0000256" key="6">
    <source>
        <dbReference type="ARBA" id="ARBA00012483"/>
    </source>
</evidence>
<dbReference type="InterPro" id="IPR013083">
    <property type="entry name" value="Znf_RING/FYVE/PHD"/>
</dbReference>
<feature type="compositionally biased region" description="Gly residues" evidence="21">
    <location>
        <begin position="49"/>
        <end position="62"/>
    </location>
</feature>
<gene>
    <name evidence="23" type="ORF">NHX12_024296</name>
</gene>
<sequence length="200" mass="21346">MGAKPSNPVFDGRTRAYSSSDLPSGSPNGIAGFRYTNGPDGPRIRYTGSGAGGSGSGSGGVGVDIPRPGSHHALHQSPDDGTSTTDAESDLLPAGGHRLLIGSLPAHLSPRMLGGFHCPVCSKCVASEEMEKHLLRCFRKTRLAYNKDILSKDSGECTVCLEEMEQGDTIARLPCLCIYHKGCIDEWFEVNRSCPEHPFE</sequence>
<comment type="subcellular location">
    <subcellularLocation>
        <location evidence="3">Endosome</location>
    </subcellularLocation>
    <subcellularLocation>
        <location evidence="4">Lysosome</location>
    </subcellularLocation>
    <subcellularLocation>
        <location evidence="2">Membrane</location>
        <topology evidence="2">Peripheral membrane protein</topology>
    </subcellularLocation>
</comment>
<keyword evidence="10" id="KW-0967">Endosome</keyword>
<evidence type="ECO:0000256" key="8">
    <source>
        <dbReference type="ARBA" id="ARBA00022707"/>
    </source>
</evidence>
<dbReference type="CDD" id="cd16695">
    <property type="entry name" value="mRING-CH-C4HC2H_ZNRF2"/>
    <property type="match status" value="1"/>
</dbReference>
<evidence type="ECO:0000256" key="13">
    <source>
        <dbReference type="ARBA" id="ARBA00022833"/>
    </source>
</evidence>
<evidence type="ECO:0000256" key="7">
    <source>
        <dbReference type="ARBA" id="ARBA00022679"/>
    </source>
</evidence>
<dbReference type="Proteomes" id="UP001148018">
    <property type="component" value="Unassembled WGS sequence"/>
</dbReference>
<evidence type="ECO:0000256" key="2">
    <source>
        <dbReference type="ARBA" id="ARBA00004170"/>
    </source>
</evidence>
<dbReference type="EC" id="2.3.2.27" evidence="6"/>
<dbReference type="Gene3D" id="3.30.40.10">
    <property type="entry name" value="Zinc/RING finger domain, C3HC4 (zinc finger)"/>
    <property type="match status" value="1"/>
</dbReference>
<evidence type="ECO:0000313" key="24">
    <source>
        <dbReference type="Proteomes" id="UP001148018"/>
    </source>
</evidence>
<evidence type="ECO:0000256" key="9">
    <source>
        <dbReference type="ARBA" id="ARBA00022723"/>
    </source>
</evidence>
<evidence type="ECO:0000256" key="20">
    <source>
        <dbReference type="PROSITE-ProRule" id="PRU00175"/>
    </source>
</evidence>
<dbReference type="GO" id="GO:0070936">
    <property type="term" value="P:protein K48-linked ubiquitination"/>
    <property type="evidence" value="ECO:0007669"/>
    <property type="project" value="TreeGrafter"/>
</dbReference>
<dbReference type="GO" id="GO:0043161">
    <property type="term" value="P:proteasome-mediated ubiquitin-dependent protein catabolic process"/>
    <property type="evidence" value="ECO:0007669"/>
    <property type="project" value="TreeGrafter"/>
</dbReference>
<evidence type="ECO:0000256" key="3">
    <source>
        <dbReference type="ARBA" id="ARBA00004177"/>
    </source>
</evidence>
<dbReference type="InterPro" id="IPR051878">
    <property type="entry name" value="ZNRF_ubiq-protein_ligase"/>
</dbReference>
<evidence type="ECO:0000256" key="15">
    <source>
        <dbReference type="ARBA" id="ARBA00023228"/>
    </source>
</evidence>
<evidence type="ECO:0000256" key="1">
    <source>
        <dbReference type="ARBA" id="ARBA00000900"/>
    </source>
</evidence>
<dbReference type="GO" id="GO:0005768">
    <property type="term" value="C:endosome"/>
    <property type="evidence" value="ECO:0007669"/>
    <property type="project" value="UniProtKB-SubCell"/>
</dbReference>
<evidence type="ECO:0000256" key="12">
    <source>
        <dbReference type="ARBA" id="ARBA00022786"/>
    </source>
</evidence>
<dbReference type="SUPFAM" id="SSF57850">
    <property type="entry name" value="RING/U-box"/>
    <property type="match status" value="1"/>
</dbReference>
<dbReference type="FunFam" id="3.30.40.10:FF:000235">
    <property type="entry name" value="E3 ubiquitin-protein ligase ZNRF1"/>
    <property type="match status" value="1"/>
</dbReference>
<comment type="catalytic activity">
    <reaction evidence="1">
        <text>S-ubiquitinyl-[E2 ubiquitin-conjugating enzyme]-L-cysteine + [acceptor protein]-L-lysine = [E2 ubiquitin-conjugating enzyme]-L-cysteine + N(6)-ubiquitinyl-[acceptor protein]-L-lysine.</text>
        <dbReference type="EC" id="2.3.2.27"/>
    </reaction>
</comment>
<keyword evidence="16" id="KW-0449">Lipoprotein</keyword>
<evidence type="ECO:0000256" key="5">
    <source>
        <dbReference type="ARBA" id="ARBA00004906"/>
    </source>
</evidence>
<dbReference type="GO" id="GO:0008270">
    <property type="term" value="F:zinc ion binding"/>
    <property type="evidence" value="ECO:0007669"/>
    <property type="project" value="UniProtKB-KW"/>
</dbReference>
<feature type="domain" description="RING-type" evidence="22">
    <location>
        <begin position="157"/>
        <end position="197"/>
    </location>
</feature>
<dbReference type="AlphaFoldDB" id="A0A9Q0EMM7"/>
<organism evidence="23 24">
    <name type="scientific">Muraenolepis orangiensis</name>
    <name type="common">Patagonian moray cod</name>
    <dbReference type="NCBI Taxonomy" id="630683"/>
    <lineage>
        <taxon>Eukaryota</taxon>
        <taxon>Metazoa</taxon>
        <taxon>Chordata</taxon>
        <taxon>Craniata</taxon>
        <taxon>Vertebrata</taxon>
        <taxon>Euteleostomi</taxon>
        <taxon>Actinopterygii</taxon>
        <taxon>Neopterygii</taxon>
        <taxon>Teleostei</taxon>
        <taxon>Neoteleostei</taxon>
        <taxon>Acanthomorphata</taxon>
        <taxon>Zeiogadaria</taxon>
        <taxon>Gadariae</taxon>
        <taxon>Gadiformes</taxon>
        <taxon>Muraenolepidoidei</taxon>
        <taxon>Muraenolepididae</taxon>
        <taxon>Muraenolepis</taxon>
    </lineage>
</organism>
<evidence type="ECO:0000256" key="14">
    <source>
        <dbReference type="ARBA" id="ARBA00023136"/>
    </source>
</evidence>
<dbReference type="GO" id="GO:0005764">
    <property type="term" value="C:lysosome"/>
    <property type="evidence" value="ECO:0007669"/>
    <property type="project" value="UniProtKB-SubCell"/>
</dbReference>
<dbReference type="InterPro" id="IPR001841">
    <property type="entry name" value="Znf_RING"/>
</dbReference>
<keyword evidence="14" id="KW-0472">Membrane</keyword>
<keyword evidence="12" id="KW-0833">Ubl conjugation pathway</keyword>
<dbReference type="Pfam" id="PF13639">
    <property type="entry name" value="zf-RING_2"/>
    <property type="match status" value="1"/>
</dbReference>
<evidence type="ECO:0000256" key="4">
    <source>
        <dbReference type="ARBA" id="ARBA00004371"/>
    </source>
</evidence>
<evidence type="ECO:0000256" key="16">
    <source>
        <dbReference type="ARBA" id="ARBA00023288"/>
    </source>
</evidence>
<keyword evidence="24" id="KW-1185">Reference proteome</keyword>